<keyword evidence="3" id="KW-1185">Reference proteome</keyword>
<dbReference type="Pfam" id="PF01966">
    <property type="entry name" value="HD"/>
    <property type="match status" value="1"/>
</dbReference>
<evidence type="ECO:0000259" key="1">
    <source>
        <dbReference type="SMART" id="SM00471"/>
    </source>
</evidence>
<accession>A0A1H2YDM8</accession>
<organism evidence="2 3">
    <name type="scientific">Albimonas donghaensis</name>
    <dbReference type="NCBI Taxonomy" id="356660"/>
    <lineage>
        <taxon>Bacteria</taxon>
        <taxon>Pseudomonadati</taxon>
        <taxon>Pseudomonadota</taxon>
        <taxon>Alphaproteobacteria</taxon>
        <taxon>Rhodobacterales</taxon>
        <taxon>Paracoccaceae</taxon>
        <taxon>Albimonas</taxon>
    </lineage>
</organism>
<dbReference type="Proteomes" id="UP000199118">
    <property type="component" value="Unassembled WGS sequence"/>
</dbReference>
<dbReference type="Gene3D" id="1.10.3210.50">
    <property type="match status" value="1"/>
</dbReference>
<dbReference type="CDD" id="cd00077">
    <property type="entry name" value="HDc"/>
    <property type="match status" value="1"/>
</dbReference>
<name>A0A1H2YDM8_9RHOB</name>
<dbReference type="PANTHER" id="PTHR33594">
    <property type="entry name" value="SUPERFAMILY HYDROLASE, PUTATIVE (AFU_ORTHOLOGUE AFUA_1G03035)-RELATED"/>
    <property type="match status" value="1"/>
</dbReference>
<reference evidence="2 3" key="1">
    <citation type="submission" date="2016-10" db="EMBL/GenBank/DDBJ databases">
        <authorList>
            <person name="de Groot N.N."/>
        </authorList>
    </citation>
    <scope>NUCLEOTIDE SEQUENCE [LARGE SCALE GENOMIC DNA]</scope>
    <source>
        <strain evidence="2 3">DSM 17890</strain>
    </source>
</reference>
<dbReference type="SMART" id="SM00471">
    <property type="entry name" value="HDc"/>
    <property type="match status" value="1"/>
</dbReference>
<dbReference type="SUPFAM" id="SSF109604">
    <property type="entry name" value="HD-domain/PDEase-like"/>
    <property type="match status" value="1"/>
</dbReference>
<dbReference type="EMBL" id="FNMZ01000003">
    <property type="protein sequence ID" value="SDX03313.1"/>
    <property type="molecule type" value="Genomic_DNA"/>
</dbReference>
<dbReference type="RefSeq" id="WP_092681246.1">
    <property type="nucleotide sequence ID" value="NZ_FNMZ01000003.1"/>
</dbReference>
<evidence type="ECO:0000313" key="3">
    <source>
        <dbReference type="Proteomes" id="UP000199118"/>
    </source>
</evidence>
<dbReference type="OrthoDB" id="9797344at2"/>
<dbReference type="PANTHER" id="PTHR33594:SF1">
    <property type="entry name" value="HD_PDEASE DOMAIN-CONTAINING PROTEIN"/>
    <property type="match status" value="1"/>
</dbReference>
<protein>
    <recommendedName>
        <fullName evidence="1">HD/PDEase domain-containing protein</fullName>
    </recommendedName>
</protein>
<evidence type="ECO:0000313" key="2">
    <source>
        <dbReference type="EMBL" id="SDX03313.1"/>
    </source>
</evidence>
<dbReference type="InterPro" id="IPR003607">
    <property type="entry name" value="HD/PDEase_dom"/>
</dbReference>
<feature type="domain" description="HD/PDEase" evidence="1">
    <location>
        <begin position="29"/>
        <end position="146"/>
    </location>
</feature>
<dbReference type="AlphaFoldDB" id="A0A1H2YDM8"/>
<sequence>MTPADLFAPRQALAARLLPAALPAGEGDDGAHDLAHLGRVWANVRRIAAVEGGDEEILAAATLLHDCVSVEKNSPDRPRASRLAAARACEVLAALDWTADRIGAVAHAIAAHSFSARIPPETPEARILQDADRLDALGFVGVARCFYTGGRMGGGLCDPLDPRAEARPLDDARYAIDHFPAKLLGLAQGFQTAEGARLAQARHARLVAFHDGFLEEIGAAAPRQETPEETPA</sequence>
<dbReference type="STRING" id="356660.SAMN05444336_10394"/>
<gene>
    <name evidence="2" type="ORF">SAMN05444336_10394</name>
</gene>
<dbReference type="InterPro" id="IPR006674">
    <property type="entry name" value="HD_domain"/>
</dbReference>
<proteinExistence type="predicted"/>